<keyword evidence="16" id="KW-1185">Reference proteome</keyword>
<feature type="domain" description="PPM-type phosphatase" evidence="14">
    <location>
        <begin position="85"/>
        <end position="435"/>
    </location>
</feature>
<evidence type="ECO:0000256" key="1">
    <source>
        <dbReference type="ARBA" id="ARBA00001936"/>
    </source>
</evidence>
<proteinExistence type="inferred from homology"/>
<evidence type="ECO:0000256" key="8">
    <source>
        <dbReference type="ARBA" id="ARBA00022912"/>
    </source>
</evidence>
<dbReference type="Gene3D" id="3.60.40.10">
    <property type="entry name" value="PPM-type phosphatase domain"/>
    <property type="match status" value="1"/>
</dbReference>
<dbReference type="PROSITE" id="PS51746">
    <property type="entry name" value="PPM_2"/>
    <property type="match status" value="1"/>
</dbReference>
<dbReference type="PROSITE" id="PS01032">
    <property type="entry name" value="PPM_1"/>
    <property type="match status" value="1"/>
</dbReference>
<keyword evidence="9" id="KW-0464">Manganese</keyword>
<name>A0AAQ3UZ62_PASNO</name>
<evidence type="ECO:0000256" key="5">
    <source>
        <dbReference type="ARBA" id="ARBA00022723"/>
    </source>
</evidence>
<dbReference type="EMBL" id="CP144754">
    <property type="protein sequence ID" value="WVZ98837.1"/>
    <property type="molecule type" value="Genomic_DNA"/>
</dbReference>
<dbReference type="AlphaFoldDB" id="A0AAQ3UZ62"/>
<feature type="region of interest" description="Disordered" evidence="13">
    <location>
        <begin position="36"/>
        <end position="76"/>
    </location>
</feature>
<evidence type="ECO:0000256" key="2">
    <source>
        <dbReference type="ARBA" id="ARBA00001946"/>
    </source>
</evidence>
<evidence type="ECO:0000256" key="7">
    <source>
        <dbReference type="ARBA" id="ARBA00022842"/>
    </source>
</evidence>
<keyword evidence="8 12" id="KW-0904">Protein phosphatase</keyword>
<dbReference type="GO" id="GO:0004722">
    <property type="term" value="F:protein serine/threonine phosphatase activity"/>
    <property type="evidence" value="ECO:0007669"/>
    <property type="project" value="UniProtKB-EC"/>
</dbReference>
<dbReference type="InterPro" id="IPR001932">
    <property type="entry name" value="PPM-type_phosphatase-like_dom"/>
</dbReference>
<keyword evidence="7" id="KW-0460">Magnesium</keyword>
<dbReference type="InterPro" id="IPR000222">
    <property type="entry name" value="PP2C_BS"/>
</dbReference>
<evidence type="ECO:0000256" key="6">
    <source>
        <dbReference type="ARBA" id="ARBA00022801"/>
    </source>
</evidence>
<reference evidence="15 16" key="1">
    <citation type="submission" date="2024-02" db="EMBL/GenBank/DDBJ databases">
        <title>High-quality chromosome-scale genome assembly of Pensacola bahiagrass (Paspalum notatum Flugge var. saurae).</title>
        <authorList>
            <person name="Vega J.M."/>
            <person name="Podio M."/>
            <person name="Orjuela J."/>
            <person name="Siena L.A."/>
            <person name="Pessino S.C."/>
            <person name="Combes M.C."/>
            <person name="Mariac C."/>
            <person name="Albertini E."/>
            <person name="Pupilli F."/>
            <person name="Ortiz J.P.A."/>
            <person name="Leblanc O."/>
        </authorList>
    </citation>
    <scope>NUCLEOTIDE SEQUENCE [LARGE SCALE GENOMIC DNA]</scope>
    <source>
        <strain evidence="15">R1</strain>
        <tissue evidence="15">Leaf</tissue>
    </source>
</reference>
<feature type="region of interest" description="Disordered" evidence="13">
    <location>
        <begin position="364"/>
        <end position="404"/>
    </location>
</feature>
<dbReference type="GO" id="GO:0046872">
    <property type="term" value="F:metal ion binding"/>
    <property type="evidence" value="ECO:0007669"/>
    <property type="project" value="UniProtKB-KW"/>
</dbReference>
<sequence length="439" mass="46388">MAAEICCEEARTTPDSAVTVLVRRRPKVEMAVAGACRPTPATDEGGSGSAARGRKRRRVACAAPGRSWERPGGGAARSGSTWWPRFGVTSVCGLRREMEDAVSIRPDFLHAAADSSSGGGKHHFFGVFDGHGCCHVARMCQDRMHELVAEEYRKADSGERATAWKEAMEKGFARMDDEAATRAASRGGGNDGDLACRCELKKPARCDHAGSTAVVAVVGPSSVVVANAGDSRAVLSRAGVAVPLSVDHKPDRPDELERIQAAGGRVIFWDGARVLGVLAMSRAIGERRARLIKNPSFLSSNNVDSHSDVHGDGYLKPFVTAEPEVTVTERTEDDECLILASDGLWDVVSNETACEVVRACFRSNGPPSPRGARPNGVLPPAAAAAGREDDAGAAAVKGVDKAESDRACSDAALLLAKLALARRSADNVSVVVVDLRRRS</sequence>
<evidence type="ECO:0000256" key="4">
    <source>
        <dbReference type="ARBA" id="ARBA00013081"/>
    </source>
</evidence>
<comment type="catalytic activity">
    <reaction evidence="11">
        <text>O-phospho-L-threonyl-[protein] + H2O = L-threonyl-[protein] + phosphate</text>
        <dbReference type="Rhea" id="RHEA:47004"/>
        <dbReference type="Rhea" id="RHEA-COMP:11060"/>
        <dbReference type="Rhea" id="RHEA-COMP:11605"/>
        <dbReference type="ChEBI" id="CHEBI:15377"/>
        <dbReference type="ChEBI" id="CHEBI:30013"/>
        <dbReference type="ChEBI" id="CHEBI:43474"/>
        <dbReference type="ChEBI" id="CHEBI:61977"/>
        <dbReference type="EC" id="3.1.3.16"/>
    </reaction>
</comment>
<evidence type="ECO:0000256" key="12">
    <source>
        <dbReference type="RuleBase" id="RU003465"/>
    </source>
</evidence>
<evidence type="ECO:0000256" key="13">
    <source>
        <dbReference type="SAM" id="MobiDB-lite"/>
    </source>
</evidence>
<dbReference type="CDD" id="cd00143">
    <property type="entry name" value="PP2Cc"/>
    <property type="match status" value="1"/>
</dbReference>
<keyword evidence="6 12" id="KW-0378">Hydrolase</keyword>
<dbReference type="InterPro" id="IPR036457">
    <property type="entry name" value="PPM-type-like_dom_sf"/>
</dbReference>
<dbReference type="SUPFAM" id="SSF81606">
    <property type="entry name" value="PP2C-like"/>
    <property type="match status" value="1"/>
</dbReference>
<evidence type="ECO:0000259" key="14">
    <source>
        <dbReference type="PROSITE" id="PS51746"/>
    </source>
</evidence>
<dbReference type="EC" id="3.1.3.16" evidence="4"/>
<evidence type="ECO:0000256" key="11">
    <source>
        <dbReference type="ARBA" id="ARBA00048336"/>
    </source>
</evidence>
<protein>
    <recommendedName>
        <fullName evidence="4">protein-serine/threonine phosphatase</fullName>
        <ecNumber evidence="4">3.1.3.16</ecNumber>
    </recommendedName>
</protein>
<comment type="cofactor">
    <cofactor evidence="2">
        <name>Mg(2+)</name>
        <dbReference type="ChEBI" id="CHEBI:18420"/>
    </cofactor>
</comment>
<evidence type="ECO:0000313" key="15">
    <source>
        <dbReference type="EMBL" id="WVZ98837.1"/>
    </source>
</evidence>
<comment type="cofactor">
    <cofactor evidence="1">
        <name>Mn(2+)</name>
        <dbReference type="ChEBI" id="CHEBI:29035"/>
    </cofactor>
</comment>
<evidence type="ECO:0000256" key="3">
    <source>
        <dbReference type="ARBA" id="ARBA00006702"/>
    </source>
</evidence>
<evidence type="ECO:0000256" key="9">
    <source>
        <dbReference type="ARBA" id="ARBA00023211"/>
    </source>
</evidence>
<dbReference type="PANTHER" id="PTHR47992">
    <property type="entry name" value="PROTEIN PHOSPHATASE"/>
    <property type="match status" value="1"/>
</dbReference>
<comment type="similarity">
    <text evidence="3 12">Belongs to the PP2C family.</text>
</comment>
<accession>A0AAQ3UZ62</accession>
<dbReference type="SMART" id="SM00332">
    <property type="entry name" value="PP2Cc"/>
    <property type="match status" value="1"/>
</dbReference>
<dbReference type="Proteomes" id="UP001341281">
    <property type="component" value="Chromosome 10"/>
</dbReference>
<evidence type="ECO:0000256" key="10">
    <source>
        <dbReference type="ARBA" id="ARBA00047761"/>
    </source>
</evidence>
<evidence type="ECO:0000313" key="16">
    <source>
        <dbReference type="Proteomes" id="UP001341281"/>
    </source>
</evidence>
<dbReference type="InterPro" id="IPR015655">
    <property type="entry name" value="PP2C"/>
</dbReference>
<dbReference type="Pfam" id="PF00481">
    <property type="entry name" value="PP2C"/>
    <property type="match status" value="1"/>
</dbReference>
<organism evidence="15 16">
    <name type="scientific">Paspalum notatum var. saurae</name>
    <dbReference type="NCBI Taxonomy" id="547442"/>
    <lineage>
        <taxon>Eukaryota</taxon>
        <taxon>Viridiplantae</taxon>
        <taxon>Streptophyta</taxon>
        <taxon>Embryophyta</taxon>
        <taxon>Tracheophyta</taxon>
        <taxon>Spermatophyta</taxon>
        <taxon>Magnoliopsida</taxon>
        <taxon>Liliopsida</taxon>
        <taxon>Poales</taxon>
        <taxon>Poaceae</taxon>
        <taxon>PACMAD clade</taxon>
        <taxon>Panicoideae</taxon>
        <taxon>Andropogonodae</taxon>
        <taxon>Paspaleae</taxon>
        <taxon>Paspalinae</taxon>
        <taxon>Paspalum</taxon>
    </lineage>
</organism>
<gene>
    <name evidence="15" type="ORF">U9M48_044214</name>
</gene>
<comment type="catalytic activity">
    <reaction evidence="10">
        <text>O-phospho-L-seryl-[protein] + H2O = L-seryl-[protein] + phosphate</text>
        <dbReference type="Rhea" id="RHEA:20629"/>
        <dbReference type="Rhea" id="RHEA-COMP:9863"/>
        <dbReference type="Rhea" id="RHEA-COMP:11604"/>
        <dbReference type="ChEBI" id="CHEBI:15377"/>
        <dbReference type="ChEBI" id="CHEBI:29999"/>
        <dbReference type="ChEBI" id="CHEBI:43474"/>
        <dbReference type="ChEBI" id="CHEBI:83421"/>
        <dbReference type="EC" id="3.1.3.16"/>
    </reaction>
</comment>
<keyword evidence="5" id="KW-0479">Metal-binding</keyword>